<reference evidence="2 3" key="1">
    <citation type="submission" date="2020-09" db="EMBL/GenBank/DDBJ databases">
        <title>De no assembly of potato wild relative species, Solanum commersonii.</title>
        <authorList>
            <person name="Cho K."/>
        </authorList>
    </citation>
    <scope>NUCLEOTIDE SEQUENCE [LARGE SCALE GENOMIC DNA]</scope>
    <source>
        <strain evidence="2">LZ3.2</strain>
        <tissue evidence="2">Leaf</tissue>
    </source>
</reference>
<evidence type="ECO:0000313" key="3">
    <source>
        <dbReference type="Proteomes" id="UP000824120"/>
    </source>
</evidence>
<accession>A0A9J6B5V7</accession>
<sequence>MKNGRLRREKLTGQFNIAWTDQNLLRKHCRSNILITQDQPNNQEGDENQNSKDEDTHVGYENTRIDHSLDHRPPTSPLSITFRINSKFQKGLRLMLQVRDNNDNILGRQDLITLTSKTNKRINQALQVIIVSRMGKIMIKLLPQQIKRQQKEVEIQHSKVQERQIPRNKNQQQQDDNSNHIRTELN</sequence>
<dbReference type="Proteomes" id="UP000824120">
    <property type="component" value="Chromosome 1"/>
</dbReference>
<evidence type="ECO:0000313" key="2">
    <source>
        <dbReference type="EMBL" id="KAG5632157.1"/>
    </source>
</evidence>
<gene>
    <name evidence="2" type="ORF">H5410_003874</name>
</gene>
<name>A0A9J6B5V7_SOLCO</name>
<keyword evidence="3" id="KW-1185">Reference proteome</keyword>
<proteinExistence type="predicted"/>
<feature type="region of interest" description="Disordered" evidence="1">
    <location>
        <begin position="153"/>
        <end position="186"/>
    </location>
</feature>
<evidence type="ECO:0000256" key="1">
    <source>
        <dbReference type="SAM" id="MobiDB-lite"/>
    </source>
</evidence>
<protein>
    <submittedName>
        <fullName evidence="2">Uncharacterized protein</fullName>
    </submittedName>
</protein>
<feature type="region of interest" description="Disordered" evidence="1">
    <location>
        <begin position="35"/>
        <end position="56"/>
    </location>
</feature>
<feature type="compositionally biased region" description="Basic and acidic residues" evidence="1">
    <location>
        <begin position="177"/>
        <end position="186"/>
    </location>
</feature>
<organism evidence="2 3">
    <name type="scientific">Solanum commersonii</name>
    <name type="common">Commerson's wild potato</name>
    <name type="synonym">Commerson's nightshade</name>
    <dbReference type="NCBI Taxonomy" id="4109"/>
    <lineage>
        <taxon>Eukaryota</taxon>
        <taxon>Viridiplantae</taxon>
        <taxon>Streptophyta</taxon>
        <taxon>Embryophyta</taxon>
        <taxon>Tracheophyta</taxon>
        <taxon>Spermatophyta</taxon>
        <taxon>Magnoliopsida</taxon>
        <taxon>eudicotyledons</taxon>
        <taxon>Gunneridae</taxon>
        <taxon>Pentapetalae</taxon>
        <taxon>asterids</taxon>
        <taxon>lamiids</taxon>
        <taxon>Solanales</taxon>
        <taxon>Solanaceae</taxon>
        <taxon>Solanoideae</taxon>
        <taxon>Solaneae</taxon>
        <taxon>Solanum</taxon>
    </lineage>
</organism>
<dbReference type="EMBL" id="JACXVP010000001">
    <property type="protein sequence ID" value="KAG5632157.1"/>
    <property type="molecule type" value="Genomic_DNA"/>
</dbReference>
<dbReference type="AlphaFoldDB" id="A0A9J6B5V7"/>
<comment type="caution">
    <text evidence="2">The sequence shown here is derived from an EMBL/GenBank/DDBJ whole genome shotgun (WGS) entry which is preliminary data.</text>
</comment>
<feature type="compositionally biased region" description="Basic and acidic residues" evidence="1">
    <location>
        <begin position="153"/>
        <end position="165"/>
    </location>
</feature>